<dbReference type="Proteomes" id="UP000290289">
    <property type="component" value="Chromosome 11"/>
</dbReference>
<organism evidence="2 3">
    <name type="scientific">Malus domestica</name>
    <name type="common">Apple</name>
    <name type="synonym">Pyrus malus</name>
    <dbReference type="NCBI Taxonomy" id="3750"/>
    <lineage>
        <taxon>Eukaryota</taxon>
        <taxon>Viridiplantae</taxon>
        <taxon>Streptophyta</taxon>
        <taxon>Embryophyta</taxon>
        <taxon>Tracheophyta</taxon>
        <taxon>Spermatophyta</taxon>
        <taxon>Magnoliopsida</taxon>
        <taxon>eudicotyledons</taxon>
        <taxon>Gunneridae</taxon>
        <taxon>Pentapetalae</taxon>
        <taxon>rosids</taxon>
        <taxon>fabids</taxon>
        <taxon>Rosales</taxon>
        <taxon>Rosaceae</taxon>
        <taxon>Amygdaloideae</taxon>
        <taxon>Maleae</taxon>
        <taxon>Malus</taxon>
    </lineage>
</organism>
<sequence length="323" mass="36716">MPLILLIEVYNSLHTLHVYIVARSDFSWGDAQFHQETLGNLKVAMKSTNKLCAFESTEFCGFTQLQSSLLQHLHPESMKSGSICPVYKIPYRRRGRNHDNFLQKFLCNLITCRIWFGQPLMPYRWNKLRVVTISVVDFINKVKYKTNPTDLCKISIYGSMLWTLLNLWTSNFSAFSIIYPTSLCMELLHLNHINSLKTIFIFLCKLLNLHLCHSEGCERVRVLRLGFESWFRESEGAGVGVRLGLGLWNGAGLVTNRERDEGVECQGEGGLPKIGIDGEGIVGQTGGHAASKIEIERPRERERERDGDRAREGGISGICKFFP</sequence>
<feature type="compositionally biased region" description="Basic and acidic residues" evidence="1">
    <location>
        <begin position="291"/>
        <end position="312"/>
    </location>
</feature>
<feature type="region of interest" description="Disordered" evidence="1">
    <location>
        <begin position="281"/>
        <end position="323"/>
    </location>
</feature>
<dbReference type="AlphaFoldDB" id="A0A498IME6"/>
<keyword evidence="3" id="KW-1185">Reference proteome</keyword>
<accession>A0A498IME6</accession>
<gene>
    <name evidence="2" type="ORF">DVH24_033012</name>
</gene>
<dbReference type="STRING" id="3750.A0A498IME6"/>
<name>A0A498IME6_MALDO</name>
<evidence type="ECO:0000313" key="2">
    <source>
        <dbReference type="EMBL" id="RXH84728.1"/>
    </source>
</evidence>
<dbReference type="EMBL" id="RDQH01000337">
    <property type="protein sequence ID" value="RXH84728.1"/>
    <property type="molecule type" value="Genomic_DNA"/>
</dbReference>
<evidence type="ECO:0000256" key="1">
    <source>
        <dbReference type="SAM" id="MobiDB-lite"/>
    </source>
</evidence>
<evidence type="ECO:0000313" key="3">
    <source>
        <dbReference type="Proteomes" id="UP000290289"/>
    </source>
</evidence>
<proteinExistence type="predicted"/>
<protein>
    <submittedName>
        <fullName evidence="2">Uncharacterized protein</fullName>
    </submittedName>
</protein>
<reference evidence="2 3" key="1">
    <citation type="submission" date="2018-10" db="EMBL/GenBank/DDBJ databases">
        <title>A high-quality apple genome assembly.</title>
        <authorList>
            <person name="Hu J."/>
        </authorList>
    </citation>
    <scope>NUCLEOTIDE SEQUENCE [LARGE SCALE GENOMIC DNA]</scope>
    <source>
        <strain evidence="3">cv. HFTH1</strain>
        <tissue evidence="2">Young leaf</tissue>
    </source>
</reference>
<comment type="caution">
    <text evidence="2">The sequence shown here is derived from an EMBL/GenBank/DDBJ whole genome shotgun (WGS) entry which is preliminary data.</text>
</comment>